<dbReference type="EMBL" id="JBBJBU010000003">
    <property type="protein sequence ID" value="KAK7206313.1"/>
    <property type="molecule type" value="Genomic_DNA"/>
</dbReference>
<reference evidence="3 4" key="1">
    <citation type="submission" date="2024-03" db="EMBL/GenBank/DDBJ databases">
        <title>Genome-scale model development and genomic sequencing of the oleaginous clade Lipomyces.</title>
        <authorList>
            <consortium name="Lawrence Berkeley National Laboratory"/>
            <person name="Czajka J.J."/>
            <person name="Han Y."/>
            <person name="Kim J."/>
            <person name="Mondo S.J."/>
            <person name="Hofstad B.A."/>
            <person name="Robles A."/>
            <person name="Haridas S."/>
            <person name="Riley R."/>
            <person name="LaButti K."/>
            <person name="Pangilinan J."/>
            <person name="Andreopoulos W."/>
            <person name="Lipzen A."/>
            <person name="Yan J."/>
            <person name="Wang M."/>
            <person name="Ng V."/>
            <person name="Grigoriev I.V."/>
            <person name="Spatafora J.W."/>
            <person name="Magnuson J.K."/>
            <person name="Baker S.E."/>
            <person name="Pomraning K.R."/>
        </authorList>
    </citation>
    <scope>NUCLEOTIDE SEQUENCE [LARGE SCALE GENOMIC DNA]</scope>
    <source>
        <strain evidence="3 4">Phaff 52-87</strain>
    </source>
</reference>
<dbReference type="GO" id="GO:0016787">
    <property type="term" value="F:hydrolase activity"/>
    <property type="evidence" value="ECO:0007669"/>
    <property type="project" value="UniProtKB-KW"/>
</dbReference>
<dbReference type="PANTHER" id="PTHR10655">
    <property type="entry name" value="LYSOPHOSPHOLIPASE-RELATED"/>
    <property type="match status" value="1"/>
</dbReference>
<comment type="caution">
    <text evidence="3">The sequence shown here is derived from an EMBL/GenBank/DDBJ whole genome shotgun (WGS) entry which is preliminary data.</text>
</comment>
<feature type="domain" description="Phospholipase/carboxylesterase/thioesterase" evidence="2">
    <location>
        <begin position="25"/>
        <end position="236"/>
    </location>
</feature>
<sequence length="251" mass="27126">MPPRLPEKSDFPDSAVLTITPPHPPGSTPTHVMILLHGLGDSIVPFTALAQRLGLPRTAVIALQAPMPMPFELGGFHWGDDLVFSRDPLSASASEDGDVLSPDAEFNRSGVFLSSIIRDVLESKCGFTASKNVILFGYGQGGMAALHIATTKMNLCAVISVGGWIPSSIRPGDIIDLPRSTSVLLCGGDQKSSITDERVKRAEELFKECRRVVFPRMKGDLMPRGKDEMAPILRFLLRILVPDELAVQGLV</sequence>
<keyword evidence="3" id="KW-0378">Hydrolase</keyword>
<comment type="similarity">
    <text evidence="1">Belongs to the AB hydrolase superfamily. AB hydrolase 2 family.</text>
</comment>
<dbReference type="InterPro" id="IPR050565">
    <property type="entry name" value="LYPA1-2/EST-like"/>
</dbReference>
<name>A0ABR1FB81_9ASCO</name>
<protein>
    <submittedName>
        <fullName evidence="3">Alpha/Beta hydrolase protein</fullName>
    </submittedName>
</protein>
<dbReference type="RefSeq" id="XP_064769346.1">
    <property type="nucleotide sequence ID" value="XM_064912278.1"/>
</dbReference>
<dbReference type="SUPFAM" id="SSF53474">
    <property type="entry name" value="alpha/beta-Hydrolases"/>
    <property type="match status" value="1"/>
</dbReference>
<dbReference type="Proteomes" id="UP001498771">
    <property type="component" value="Unassembled WGS sequence"/>
</dbReference>
<gene>
    <name evidence="3" type="ORF">BZA70DRAFT_276274</name>
</gene>
<organism evidence="3 4">
    <name type="scientific">Myxozyma melibiosi</name>
    <dbReference type="NCBI Taxonomy" id="54550"/>
    <lineage>
        <taxon>Eukaryota</taxon>
        <taxon>Fungi</taxon>
        <taxon>Dikarya</taxon>
        <taxon>Ascomycota</taxon>
        <taxon>Saccharomycotina</taxon>
        <taxon>Lipomycetes</taxon>
        <taxon>Lipomycetales</taxon>
        <taxon>Lipomycetaceae</taxon>
        <taxon>Myxozyma</taxon>
    </lineage>
</organism>
<evidence type="ECO:0000256" key="1">
    <source>
        <dbReference type="ARBA" id="ARBA00006499"/>
    </source>
</evidence>
<evidence type="ECO:0000313" key="3">
    <source>
        <dbReference type="EMBL" id="KAK7206313.1"/>
    </source>
</evidence>
<keyword evidence="4" id="KW-1185">Reference proteome</keyword>
<dbReference type="Pfam" id="PF02230">
    <property type="entry name" value="Abhydrolase_2"/>
    <property type="match status" value="1"/>
</dbReference>
<proteinExistence type="inferred from homology"/>
<dbReference type="Gene3D" id="3.40.50.1820">
    <property type="entry name" value="alpha/beta hydrolase"/>
    <property type="match status" value="1"/>
</dbReference>
<dbReference type="GeneID" id="90037790"/>
<evidence type="ECO:0000313" key="4">
    <source>
        <dbReference type="Proteomes" id="UP001498771"/>
    </source>
</evidence>
<dbReference type="InterPro" id="IPR029058">
    <property type="entry name" value="AB_hydrolase_fold"/>
</dbReference>
<accession>A0ABR1FB81</accession>
<dbReference type="InterPro" id="IPR003140">
    <property type="entry name" value="PLipase/COase/thioEstase"/>
</dbReference>
<dbReference type="PANTHER" id="PTHR10655:SF67">
    <property type="entry name" value="PHOSPHOLIPASE_CARBOXYLESTERASE SUPERFAMILY (AFU_ORTHOLOGUE AFUA_5G09340)"/>
    <property type="match status" value="1"/>
</dbReference>
<evidence type="ECO:0000259" key="2">
    <source>
        <dbReference type="Pfam" id="PF02230"/>
    </source>
</evidence>